<dbReference type="Gene3D" id="3.80.10.10">
    <property type="entry name" value="Ribonuclease Inhibitor"/>
    <property type="match status" value="1"/>
</dbReference>
<name>A0AAD7UVW6_9FUNG</name>
<dbReference type="PROSITE" id="PS50181">
    <property type="entry name" value="FBOX"/>
    <property type="match status" value="1"/>
</dbReference>
<dbReference type="InterPro" id="IPR032675">
    <property type="entry name" value="LRR_dom_sf"/>
</dbReference>
<dbReference type="Proteomes" id="UP001234581">
    <property type="component" value="Unassembled WGS sequence"/>
</dbReference>
<comment type="caution">
    <text evidence="3">The sequence shown here is derived from an EMBL/GenBank/DDBJ whole genome shotgun (WGS) entry which is preliminary data.</text>
</comment>
<dbReference type="SUPFAM" id="SSF81383">
    <property type="entry name" value="F-box domain"/>
    <property type="match status" value="1"/>
</dbReference>
<evidence type="ECO:0000313" key="3">
    <source>
        <dbReference type="EMBL" id="KAJ8654588.1"/>
    </source>
</evidence>
<sequence length="364" mass="42044">MTILPSKQTSSTTKISHSQSMPPFISLLPSLPPSDKPAIHPPRMPSSPSSSSSERPKQRTLDEKTEIVALNMIILQPKEPDGYLLAGKLYEKQQRYTAARAIYAHSRYLIPPTHERYDELQLRLKRIDMKRASFVQLLPYDVTRIIFSQLTSNELLECANVTLSWNFFILQWPEFWDRLIDGGYNMIPAMAHSFLDVGEKEEERRRLCIQSMENTMTPRAPMRMSNTLVSSMLKFVTAPGACSIREIHFERVILQREHIDLLVEGVQSRNAKIERLSLYYVDLGSESYALMILLGRCSQLKHFSFNESRRVEAYGRMHKRGSYIVPYIGYRMHSDGIPYHTTCLPPLIFRWVILTLKAQCFPTL</sequence>
<reference evidence="3 4" key="1">
    <citation type="submission" date="2023-03" db="EMBL/GenBank/DDBJ databases">
        <title>Genome sequence of Lichtheimia ornata CBS 291.66.</title>
        <authorList>
            <person name="Mohabir J.T."/>
            <person name="Shea T.P."/>
            <person name="Kurbessoian T."/>
            <person name="Berby B."/>
            <person name="Fontaine J."/>
            <person name="Livny J."/>
            <person name="Gnirke A."/>
            <person name="Stajich J.E."/>
            <person name="Cuomo C.A."/>
        </authorList>
    </citation>
    <scope>NUCLEOTIDE SEQUENCE [LARGE SCALE GENOMIC DNA]</scope>
    <source>
        <strain evidence="3">CBS 291.66</strain>
    </source>
</reference>
<feature type="compositionally biased region" description="Pro residues" evidence="1">
    <location>
        <begin position="30"/>
        <end position="45"/>
    </location>
</feature>
<organism evidence="3 4">
    <name type="scientific">Lichtheimia ornata</name>
    <dbReference type="NCBI Taxonomy" id="688661"/>
    <lineage>
        <taxon>Eukaryota</taxon>
        <taxon>Fungi</taxon>
        <taxon>Fungi incertae sedis</taxon>
        <taxon>Mucoromycota</taxon>
        <taxon>Mucoromycotina</taxon>
        <taxon>Mucoromycetes</taxon>
        <taxon>Mucorales</taxon>
        <taxon>Lichtheimiaceae</taxon>
        <taxon>Lichtheimia</taxon>
    </lineage>
</organism>
<dbReference type="GeneID" id="83217175"/>
<evidence type="ECO:0000313" key="4">
    <source>
        <dbReference type="Proteomes" id="UP001234581"/>
    </source>
</evidence>
<gene>
    <name evidence="3" type="ORF">O0I10_009770</name>
</gene>
<keyword evidence="4" id="KW-1185">Reference proteome</keyword>
<dbReference type="EMBL" id="JARTCD010000059">
    <property type="protein sequence ID" value="KAJ8654588.1"/>
    <property type="molecule type" value="Genomic_DNA"/>
</dbReference>
<feature type="compositionally biased region" description="Polar residues" evidence="1">
    <location>
        <begin position="1"/>
        <end position="21"/>
    </location>
</feature>
<dbReference type="InterPro" id="IPR001810">
    <property type="entry name" value="F-box_dom"/>
</dbReference>
<dbReference type="AlphaFoldDB" id="A0AAD7UVW6"/>
<protein>
    <recommendedName>
        <fullName evidence="2">F-box domain-containing protein</fullName>
    </recommendedName>
</protein>
<dbReference type="RefSeq" id="XP_058339502.1">
    <property type="nucleotide sequence ID" value="XM_058489756.1"/>
</dbReference>
<accession>A0AAD7UVW6</accession>
<evidence type="ECO:0000259" key="2">
    <source>
        <dbReference type="PROSITE" id="PS50181"/>
    </source>
</evidence>
<feature type="region of interest" description="Disordered" evidence="1">
    <location>
        <begin position="1"/>
        <end position="61"/>
    </location>
</feature>
<feature type="domain" description="F-box" evidence="2">
    <location>
        <begin position="132"/>
        <end position="179"/>
    </location>
</feature>
<dbReference type="InterPro" id="IPR036047">
    <property type="entry name" value="F-box-like_dom_sf"/>
</dbReference>
<evidence type="ECO:0000256" key="1">
    <source>
        <dbReference type="SAM" id="MobiDB-lite"/>
    </source>
</evidence>
<proteinExistence type="predicted"/>